<comment type="caution">
    <text evidence="1">The sequence shown here is derived from an EMBL/GenBank/DDBJ whole genome shotgun (WGS) entry which is preliminary data.</text>
</comment>
<name>A0AAW4L1Z2_9BACT</name>
<dbReference type="Proteomes" id="UP000811899">
    <property type="component" value="Unassembled WGS sequence"/>
</dbReference>
<proteinExistence type="predicted"/>
<keyword evidence="2" id="KW-1185">Reference proteome</keyword>
<dbReference type="RefSeq" id="WP_214171523.1">
    <property type="nucleotide sequence ID" value="NZ_JAHCVJ010000004.1"/>
</dbReference>
<dbReference type="EMBL" id="JAHCVJ010000004">
    <property type="protein sequence ID" value="MBT0664739.1"/>
    <property type="molecule type" value="Genomic_DNA"/>
</dbReference>
<reference evidence="1 2" key="1">
    <citation type="submission" date="2021-05" db="EMBL/GenBank/DDBJ databases">
        <title>The draft genome of Geobacter pelophilus DSM 12255.</title>
        <authorList>
            <person name="Xu Z."/>
            <person name="Masuda Y."/>
            <person name="Itoh H."/>
            <person name="Senoo K."/>
        </authorList>
    </citation>
    <scope>NUCLEOTIDE SEQUENCE [LARGE SCALE GENOMIC DNA]</scope>
    <source>
        <strain evidence="1 2">DSM 12255</strain>
    </source>
</reference>
<evidence type="ECO:0000313" key="2">
    <source>
        <dbReference type="Proteomes" id="UP000811899"/>
    </source>
</evidence>
<accession>A0AAW4L1Z2</accession>
<protein>
    <recommendedName>
        <fullName evidence="3">Transcriptional regulator</fullName>
    </recommendedName>
</protein>
<evidence type="ECO:0008006" key="3">
    <source>
        <dbReference type="Google" id="ProtNLM"/>
    </source>
</evidence>
<sequence>MNLDPEYVLGLLQRAVIERNNPKTGNGGQKRVGDELGCSGSLVNQLLSETYPNPEEKWYPLIVEHYGNETVQCPTLGEIPLIRCTEERNKPAGAPSAFYARQRRTCRNCPNNGGAKS</sequence>
<dbReference type="AlphaFoldDB" id="A0AAW4L1Z2"/>
<gene>
    <name evidence="1" type="ORF">KI809_10550</name>
</gene>
<evidence type="ECO:0000313" key="1">
    <source>
        <dbReference type="EMBL" id="MBT0664739.1"/>
    </source>
</evidence>
<organism evidence="1 2">
    <name type="scientific">Geoanaerobacter pelophilus</name>
    <dbReference type="NCBI Taxonomy" id="60036"/>
    <lineage>
        <taxon>Bacteria</taxon>
        <taxon>Pseudomonadati</taxon>
        <taxon>Thermodesulfobacteriota</taxon>
        <taxon>Desulfuromonadia</taxon>
        <taxon>Geobacterales</taxon>
        <taxon>Geobacteraceae</taxon>
        <taxon>Geoanaerobacter</taxon>
    </lineage>
</organism>